<dbReference type="Proteomes" id="UP001596099">
    <property type="component" value="Unassembled WGS sequence"/>
</dbReference>
<dbReference type="Pfam" id="PF02771">
    <property type="entry name" value="Acyl-CoA_dh_N"/>
    <property type="match status" value="1"/>
</dbReference>
<dbReference type="Pfam" id="PF00441">
    <property type="entry name" value="Acyl-CoA_dh_1"/>
    <property type="match status" value="1"/>
</dbReference>
<dbReference type="PANTHER" id="PTHR48083:SF2">
    <property type="entry name" value="MEDIUM-CHAIN SPECIFIC ACYL-COA DEHYDROGENASE, MITOCHONDRIAL"/>
    <property type="match status" value="1"/>
</dbReference>
<dbReference type="InterPro" id="IPR009100">
    <property type="entry name" value="AcylCoA_DH/oxidase_NM_dom_sf"/>
</dbReference>
<dbReference type="RefSeq" id="WP_247420359.1">
    <property type="nucleotide sequence ID" value="NZ_JALLGW010000003.1"/>
</dbReference>
<dbReference type="Pfam" id="PF02770">
    <property type="entry name" value="Acyl-CoA_dh_M"/>
    <property type="match status" value="1"/>
</dbReference>
<evidence type="ECO:0000256" key="5">
    <source>
        <dbReference type="ARBA" id="ARBA00023002"/>
    </source>
</evidence>
<keyword evidence="11" id="KW-1185">Reference proteome</keyword>
<evidence type="ECO:0000313" key="11">
    <source>
        <dbReference type="Proteomes" id="UP001596099"/>
    </source>
</evidence>
<dbReference type="InterPro" id="IPR013786">
    <property type="entry name" value="AcylCoA_DH/ox_N"/>
</dbReference>
<dbReference type="PIRSF" id="PIRSF016578">
    <property type="entry name" value="HsaA"/>
    <property type="match status" value="1"/>
</dbReference>
<feature type="domain" description="Acyl-CoA oxidase/dehydrogenase middle" evidence="8">
    <location>
        <begin position="148"/>
        <end position="245"/>
    </location>
</feature>
<dbReference type="Gene3D" id="2.40.110.10">
    <property type="entry name" value="Butyryl-CoA Dehydrogenase, subunit A, domain 2"/>
    <property type="match status" value="1"/>
</dbReference>
<reference evidence="10 11" key="1">
    <citation type="journal article" date="2019" name="Int. J. Syst. Evol. Microbiol.">
        <title>The Global Catalogue of Microorganisms (GCM) 10K type strain sequencing project: providing services to taxonomists for standard genome sequencing and annotation.</title>
        <authorList>
            <consortium name="The Broad Institute Genomics Platform"/>
            <consortium name="The Broad Institute Genome Sequencing Center for Infectious Disease"/>
            <person name="Wu L."/>
            <person name="Ma J."/>
        </authorList>
    </citation>
    <scope>NUCLEOTIDE SEQUENCE [LARGE SCALE GENOMIC DNA]</scope>
    <source>
        <strain evidence="10 11">CGMCC 1.12543</strain>
    </source>
</reference>
<dbReference type="Gene3D" id="1.10.540.10">
    <property type="entry name" value="Acyl-CoA dehydrogenase/oxidase, N-terminal domain"/>
    <property type="match status" value="1"/>
</dbReference>
<evidence type="ECO:0000259" key="8">
    <source>
        <dbReference type="Pfam" id="PF02770"/>
    </source>
</evidence>
<feature type="domain" description="Acyl-CoA dehydrogenase/oxidase N-terminal" evidence="9">
    <location>
        <begin position="29"/>
        <end position="143"/>
    </location>
</feature>
<evidence type="ECO:0000256" key="3">
    <source>
        <dbReference type="ARBA" id="ARBA00022630"/>
    </source>
</evidence>
<keyword evidence="5 6" id="KW-0560">Oxidoreductase</keyword>
<sequence length="419" mass="47169">MEFGIPEEIQELLDDLDQFIEEEIEPLEAEHEEFFDERREHARTDWERDGQPAEEWEDLLSEMRRRADEAGFYRYALPERMGGQGGTNLGMAIVREHLAHKGVGLHNVLQSEASIVGNHQFPQILERFGTDEQQELIEDVTSGEVFVAFGLTEPEHGSDATWMDTSAERVGGPAGDEWVIDGAKRWNSGMHVADYDLVFARTSGEDGDGEGITAFLVPTDADGFEVEYFWWTFNMPTDHAEVSLDGVRVPDSAIVGEEGKGLHVAQRFVHESRIRQAAASLGAAQFCIDEAVDYAKERETWGEPLASRQAIQFPLAELHTEAEMLRNTVRKTAAALDDEGQMITESGSSVSELVAMCNYTANNLVCRAADQAMQVHGGVGYSRHKPFEHIYRHHRRYRITEGAEEIQKRRVAGHLFDYI</sequence>
<name>A0ABD5RT63_9EURY</name>
<evidence type="ECO:0000256" key="4">
    <source>
        <dbReference type="ARBA" id="ARBA00022827"/>
    </source>
</evidence>
<evidence type="ECO:0000256" key="1">
    <source>
        <dbReference type="ARBA" id="ARBA00001974"/>
    </source>
</evidence>
<evidence type="ECO:0000256" key="2">
    <source>
        <dbReference type="ARBA" id="ARBA00009347"/>
    </source>
</evidence>
<evidence type="ECO:0000256" key="6">
    <source>
        <dbReference type="RuleBase" id="RU362125"/>
    </source>
</evidence>
<dbReference type="InterPro" id="IPR050741">
    <property type="entry name" value="Acyl-CoA_dehydrogenase"/>
</dbReference>
<comment type="caution">
    <text evidence="10">The sequence shown here is derived from an EMBL/GenBank/DDBJ whole genome shotgun (WGS) entry which is preliminary data.</text>
</comment>
<dbReference type="InterPro" id="IPR006091">
    <property type="entry name" value="Acyl-CoA_Oxase/DH_mid-dom"/>
</dbReference>
<dbReference type="PANTHER" id="PTHR48083">
    <property type="entry name" value="MEDIUM-CHAIN SPECIFIC ACYL-COA DEHYDROGENASE, MITOCHONDRIAL-RELATED"/>
    <property type="match status" value="1"/>
</dbReference>
<feature type="domain" description="Acyl-CoA dehydrogenase/oxidase C-terminal" evidence="7">
    <location>
        <begin position="259"/>
        <end position="414"/>
    </location>
</feature>
<proteinExistence type="inferred from homology"/>
<dbReference type="Gene3D" id="1.20.140.10">
    <property type="entry name" value="Butyryl-CoA Dehydrogenase, subunit A, domain 3"/>
    <property type="match status" value="1"/>
</dbReference>
<dbReference type="AlphaFoldDB" id="A0ABD5RT63"/>
<protein>
    <submittedName>
        <fullName evidence="10">Acyl-CoA dehydrogenase family protein</fullName>
        <ecNumber evidence="10">1.-.-.-</ecNumber>
    </submittedName>
</protein>
<keyword evidence="3 6" id="KW-0285">Flavoprotein</keyword>
<organism evidence="10 11">
    <name type="scientific">Halomarina salina</name>
    <dbReference type="NCBI Taxonomy" id="1872699"/>
    <lineage>
        <taxon>Archaea</taxon>
        <taxon>Methanobacteriati</taxon>
        <taxon>Methanobacteriota</taxon>
        <taxon>Stenosarchaea group</taxon>
        <taxon>Halobacteria</taxon>
        <taxon>Halobacteriales</taxon>
        <taxon>Natronomonadaceae</taxon>
        <taxon>Halomarina</taxon>
    </lineage>
</organism>
<dbReference type="EMBL" id="JBHSQH010000002">
    <property type="protein sequence ID" value="MFC5973499.1"/>
    <property type="molecule type" value="Genomic_DNA"/>
</dbReference>
<dbReference type="InterPro" id="IPR036250">
    <property type="entry name" value="AcylCo_DH-like_C"/>
</dbReference>
<comment type="cofactor">
    <cofactor evidence="1 6">
        <name>FAD</name>
        <dbReference type="ChEBI" id="CHEBI:57692"/>
    </cofactor>
</comment>
<accession>A0ABD5RT63</accession>
<dbReference type="CDD" id="cd00567">
    <property type="entry name" value="ACAD"/>
    <property type="match status" value="1"/>
</dbReference>
<dbReference type="SUPFAM" id="SSF56645">
    <property type="entry name" value="Acyl-CoA dehydrogenase NM domain-like"/>
    <property type="match status" value="1"/>
</dbReference>
<dbReference type="InterPro" id="IPR009075">
    <property type="entry name" value="AcylCo_DH/oxidase_C"/>
</dbReference>
<evidence type="ECO:0000313" key="10">
    <source>
        <dbReference type="EMBL" id="MFC5973499.1"/>
    </source>
</evidence>
<dbReference type="InterPro" id="IPR046373">
    <property type="entry name" value="Acyl-CoA_Oxase/DH_mid-dom_sf"/>
</dbReference>
<comment type="similarity">
    <text evidence="2 6">Belongs to the acyl-CoA dehydrogenase family.</text>
</comment>
<evidence type="ECO:0000259" key="9">
    <source>
        <dbReference type="Pfam" id="PF02771"/>
    </source>
</evidence>
<dbReference type="EC" id="1.-.-.-" evidence="10"/>
<keyword evidence="4 6" id="KW-0274">FAD</keyword>
<evidence type="ECO:0000259" key="7">
    <source>
        <dbReference type="Pfam" id="PF00441"/>
    </source>
</evidence>
<gene>
    <name evidence="10" type="ORF">ACFPYI_19390</name>
</gene>
<dbReference type="InterPro" id="IPR037069">
    <property type="entry name" value="AcylCoA_DH/ox_N_sf"/>
</dbReference>
<dbReference type="SUPFAM" id="SSF47203">
    <property type="entry name" value="Acyl-CoA dehydrogenase C-terminal domain-like"/>
    <property type="match status" value="1"/>
</dbReference>
<dbReference type="FunFam" id="1.20.140.10:FF:000037">
    <property type="entry name" value="Similar to acyl-CoA dehydrogenase"/>
    <property type="match status" value="1"/>
</dbReference>
<dbReference type="GO" id="GO:0016491">
    <property type="term" value="F:oxidoreductase activity"/>
    <property type="evidence" value="ECO:0007669"/>
    <property type="project" value="UniProtKB-KW"/>
</dbReference>